<reference evidence="5" key="1">
    <citation type="submission" date="2023-07" db="EMBL/GenBank/DDBJ databases">
        <title>draft genome sequence of fig (Ficus carica).</title>
        <authorList>
            <person name="Takahashi T."/>
            <person name="Nishimura K."/>
        </authorList>
    </citation>
    <scope>NUCLEOTIDE SEQUENCE</scope>
</reference>
<name>A0AA88JGM5_FICCA</name>
<proteinExistence type="predicted"/>
<evidence type="ECO:0000313" key="5">
    <source>
        <dbReference type="EMBL" id="GMN73445.1"/>
    </source>
</evidence>
<dbReference type="AlphaFoldDB" id="A0AA88JGM5"/>
<evidence type="ECO:0000313" key="2">
    <source>
        <dbReference type="EMBL" id="GMN73432.1"/>
    </source>
</evidence>
<comment type="caution">
    <text evidence="5">The sequence shown here is derived from an EMBL/GenBank/DDBJ whole genome shotgun (WGS) entry which is preliminary data.</text>
</comment>
<evidence type="ECO:0000256" key="1">
    <source>
        <dbReference type="SAM" id="MobiDB-lite"/>
    </source>
</evidence>
<sequence length="104" mass="11150">MFHPPRRSTLPHDLAPATANNHTPRSSAICDGNPPQAARLPHPICDGNPPQAARLPFSHFPKRHSTSPSDDATVTHPQCALPAIEFVIIDSSCRWSVGWVTGGG</sequence>
<feature type="region of interest" description="Disordered" evidence="1">
    <location>
        <begin position="1"/>
        <end position="74"/>
    </location>
</feature>
<evidence type="ECO:0000313" key="6">
    <source>
        <dbReference type="Proteomes" id="UP001187192"/>
    </source>
</evidence>
<organism evidence="5 6">
    <name type="scientific">Ficus carica</name>
    <name type="common">Common fig</name>
    <dbReference type="NCBI Taxonomy" id="3494"/>
    <lineage>
        <taxon>Eukaryota</taxon>
        <taxon>Viridiplantae</taxon>
        <taxon>Streptophyta</taxon>
        <taxon>Embryophyta</taxon>
        <taxon>Tracheophyta</taxon>
        <taxon>Spermatophyta</taxon>
        <taxon>Magnoliopsida</taxon>
        <taxon>eudicotyledons</taxon>
        <taxon>Gunneridae</taxon>
        <taxon>Pentapetalae</taxon>
        <taxon>rosids</taxon>
        <taxon>fabids</taxon>
        <taxon>Rosales</taxon>
        <taxon>Moraceae</taxon>
        <taxon>Ficeae</taxon>
        <taxon>Ficus</taxon>
    </lineage>
</organism>
<evidence type="ECO:0000313" key="4">
    <source>
        <dbReference type="EMBL" id="GMN73441.1"/>
    </source>
</evidence>
<dbReference type="EMBL" id="BTGU01010638">
    <property type="protein sequence ID" value="GMN73432.1"/>
    <property type="molecule type" value="Genomic_DNA"/>
</dbReference>
<dbReference type="Gramene" id="FCD_00010931-RA">
    <property type="protein sequence ID" value="FCD_00010931-RA:cds"/>
    <property type="gene ID" value="FCD_00010931"/>
</dbReference>
<dbReference type="Proteomes" id="UP001187192">
    <property type="component" value="Unassembled WGS sequence"/>
</dbReference>
<dbReference type="EMBL" id="BTGU01010640">
    <property type="protein sequence ID" value="GMN73441.1"/>
    <property type="molecule type" value="Genomic_DNA"/>
</dbReference>
<accession>A0AA88JGM5</accession>
<keyword evidence="6" id="KW-1185">Reference proteome</keyword>
<evidence type="ECO:0000313" key="3">
    <source>
        <dbReference type="EMBL" id="GMN73436.1"/>
    </source>
</evidence>
<dbReference type="EMBL" id="BTGU01010641">
    <property type="protein sequence ID" value="GMN73445.1"/>
    <property type="molecule type" value="Genomic_DNA"/>
</dbReference>
<dbReference type="EMBL" id="BTGU01010639">
    <property type="protein sequence ID" value="GMN73436.1"/>
    <property type="molecule type" value="Genomic_DNA"/>
</dbReference>
<gene>
    <name evidence="2" type="ORF">TIFTF001_052177</name>
    <name evidence="3" type="ORF">TIFTF001_052178</name>
    <name evidence="4" type="ORF">TIFTF001_052179</name>
    <name evidence="5" type="ORF">TIFTF001_052180</name>
</gene>
<protein>
    <submittedName>
        <fullName evidence="5">Uncharacterized protein</fullName>
    </submittedName>
</protein>